<protein>
    <submittedName>
        <fullName evidence="1">Uncharacterized protein</fullName>
    </submittedName>
</protein>
<gene>
    <name evidence="1" type="ORF">EYF80_057252</name>
</gene>
<comment type="caution">
    <text evidence="1">The sequence shown here is derived from an EMBL/GenBank/DDBJ whole genome shotgun (WGS) entry which is preliminary data.</text>
</comment>
<dbReference type="EMBL" id="SRLO01002603">
    <property type="protein sequence ID" value="TNN32586.1"/>
    <property type="molecule type" value="Genomic_DNA"/>
</dbReference>
<accession>A0A4Z2EUH1</accession>
<organism evidence="1 2">
    <name type="scientific">Liparis tanakae</name>
    <name type="common">Tanaka's snailfish</name>
    <dbReference type="NCBI Taxonomy" id="230148"/>
    <lineage>
        <taxon>Eukaryota</taxon>
        <taxon>Metazoa</taxon>
        <taxon>Chordata</taxon>
        <taxon>Craniata</taxon>
        <taxon>Vertebrata</taxon>
        <taxon>Euteleostomi</taxon>
        <taxon>Actinopterygii</taxon>
        <taxon>Neopterygii</taxon>
        <taxon>Teleostei</taxon>
        <taxon>Neoteleostei</taxon>
        <taxon>Acanthomorphata</taxon>
        <taxon>Eupercaria</taxon>
        <taxon>Perciformes</taxon>
        <taxon>Cottioidei</taxon>
        <taxon>Cottales</taxon>
        <taxon>Liparidae</taxon>
        <taxon>Liparis</taxon>
    </lineage>
</organism>
<name>A0A4Z2EUH1_9TELE</name>
<proteinExistence type="predicted"/>
<keyword evidence="2" id="KW-1185">Reference proteome</keyword>
<reference evidence="1 2" key="1">
    <citation type="submission" date="2019-03" db="EMBL/GenBank/DDBJ databases">
        <title>First draft genome of Liparis tanakae, snailfish: a comprehensive survey of snailfish specific genes.</title>
        <authorList>
            <person name="Kim W."/>
            <person name="Song I."/>
            <person name="Jeong J.-H."/>
            <person name="Kim D."/>
            <person name="Kim S."/>
            <person name="Ryu S."/>
            <person name="Song J.Y."/>
            <person name="Lee S.K."/>
        </authorList>
    </citation>
    <scope>NUCLEOTIDE SEQUENCE [LARGE SCALE GENOMIC DNA]</scope>
    <source>
        <tissue evidence="1">Muscle</tissue>
    </source>
</reference>
<evidence type="ECO:0000313" key="1">
    <source>
        <dbReference type="EMBL" id="TNN32586.1"/>
    </source>
</evidence>
<dbReference type="AlphaFoldDB" id="A0A4Z2EUH1"/>
<sequence length="117" mass="12478">MERIKSPSLRLSFQERRTSVIQIDVVVGGADAATKAPFNARPKLASPLHRYGAIIIEPALTSCPLEAASTALRSVSLGGERSGSGEDFPSFVSVFHEGGTAIEGDLEKTHEGAPRFR</sequence>
<dbReference type="Proteomes" id="UP000314294">
    <property type="component" value="Unassembled WGS sequence"/>
</dbReference>
<evidence type="ECO:0000313" key="2">
    <source>
        <dbReference type="Proteomes" id="UP000314294"/>
    </source>
</evidence>